<feature type="chain" id="PRO_5012432971" evidence="3">
    <location>
        <begin position="19"/>
        <end position="322"/>
    </location>
</feature>
<dbReference type="PANTHER" id="PTHR10587:SF133">
    <property type="entry name" value="CHITIN DEACETYLASE 1-RELATED"/>
    <property type="match status" value="1"/>
</dbReference>
<dbReference type="RefSeq" id="WP_076585488.1">
    <property type="nucleotide sequence ID" value="NZ_FTLW01000002.1"/>
</dbReference>
<dbReference type="InterPro" id="IPR011330">
    <property type="entry name" value="Glyco_hydro/deAcase_b/a-brl"/>
</dbReference>
<evidence type="ECO:0000259" key="4">
    <source>
        <dbReference type="Pfam" id="PF01522"/>
    </source>
</evidence>
<dbReference type="GO" id="GO:0016020">
    <property type="term" value="C:membrane"/>
    <property type="evidence" value="ECO:0007669"/>
    <property type="project" value="TreeGrafter"/>
</dbReference>
<dbReference type="STRING" id="1604334.SAMN05421546_0755"/>
<dbReference type="Pfam" id="PF01522">
    <property type="entry name" value="Polysacc_deac_1"/>
    <property type="match status" value="1"/>
</dbReference>
<organism evidence="5 6">
    <name type="scientific">Solilutibacter tolerans</name>
    <dbReference type="NCBI Taxonomy" id="1604334"/>
    <lineage>
        <taxon>Bacteria</taxon>
        <taxon>Pseudomonadati</taxon>
        <taxon>Pseudomonadota</taxon>
        <taxon>Gammaproteobacteria</taxon>
        <taxon>Lysobacterales</taxon>
        <taxon>Lysobacteraceae</taxon>
        <taxon>Solilutibacter</taxon>
    </lineage>
</organism>
<dbReference type="InterPro" id="IPR002509">
    <property type="entry name" value="NODB_dom"/>
</dbReference>
<dbReference type="EMBL" id="FTLW01000002">
    <property type="protein sequence ID" value="SIQ18110.1"/>
    <property type="molecule type" value="Genomic_DNA"/>
</dbReference>
<keyword evidence="3" id="KW-0732">Signal</keyword>
<dbReference type="SUPFAM" id="SSF88713">
    <property type="entry name" value="Glycoside hydrolase/deacetylase"/>
    <property type="match status" value="1"/>
</dbReference>
<dbReference type="GO" id="GO:0046872">
    <property type="term" value="F:metal ion binding"/>
    <property type="evidence" value="ECO:0007669"/>
    <property type="project" value="UniProtKB-KW"/>
</dbReference>
<dbReference type="GO" id="GO:0016810">
    <property type="term" value="F:hydrolase activity, acting on carbon-nitrogen (but not peptide) bonds"/>
    <property type="evidence" value="ECO:0007669"/>
    <property type="project" value="InterPro"/>
</dbReference>
<gene>
    <name evidence="5" type="ORF">SAMN05421546_0755</name>
</gene>
<accession>A0A1N6QNC8</accession>
<evidence type="ECO:0000313" key="5">
    <source>
        <dbReference type="EMBL" id="SIQ18110.1"/>
    </source>
</evidence>
<feature type="domain" description="NodB homology" evidence="4">
    <location>
        <begin position="22"/>
        <end position="150"/>
    </location>
</feature>
<dbReference type="GO" id="GO:0005975">
    <property type="term" value="P:carbohydrate metabolic process"/>
    <property type="evidence" value="ECO:0007669"/>
    <property type="project" value="InterPro"/>
</dbReference>
<dbReference type="Proteomes" id="UP000241788">
    <property type="component" value="Unassembled WGS sequence"/>
</dbReference>
<keyword evidence="2" id="KW-0378">Hydrolase</keyword>
<evidence type="ECO:0000256" key="1">
    <source>
        <dbReference type="ARBA" id="ARBA00022723"/>
    </source>
</evidence>
<protein>
    <submittedName>
        <fullName evidence="5">Polysaccharide deacetylase</fullName>
    </submittedName>
</protein>
<proteinExistence type="predicted"/>
<dbReference type="OrthoDB" id="115239at2"/>
<sequence length="322" mass="37046">MRWLMWVLCLLLAMPGWAQHVQNDRRIAITIDDLPMQAMSSAPAADWAEWHTKLMAQLRLANAPITGFVNEEKLQIDGQVDPARLAMLDDWLEAGFDLGNHTYAHKSLHDIGVPAFQQSILDGERQLRPLMAKHGKSPRWFRHPFLRNGTTPADKQAMDEFLAQHGYRVAPVTVDNSEWVWAIAYRRVLNGETQVKDRDAALERLRLGYVPYMLNKLDYYEAQSVALLGYKLPQVWLMHTNELNADTFAELIAAARRCGYTMITLEEAMRDPAYQRPDGYTGKWGPSWLHRWAMAEKKPKDFYKGEPVVPQWVLEMAQVESE</sequence>
<dbReference type="AlphaFoldDB" id="A0A1N6QNC8"/>
<name>A0A1N6QNC8_9GAMM</name>
<dbReference type="InterPro" id="IPR050248">
    <property type="entry name" value="Polysacc_deacetylase_ArnD"/>
</dbReference>
<dbReference type="CDD" id="cd10960">
    <property type="entry name" value="CE4_NodB_like_1"/>
    <property type="match status" value="1"/>
</dbReference>
<keyword evidence="1" id="KW-0479">Metal-binding</keyword>
<keyword evidence="6" id="KW-1185">Reference proteome</keyword>
<evidence type="ECO:0000313" key="6">
    <source>
        <dbReference type="Proteomes" id="UP000241788"/>
    </source>
</evidence>
<dbReference type="Gene3D" id="3.20.20.370">
    <property type="entry name" value="Glycoside hydrolase/deacetylase"/>
    <property type="match status" value="1"/>
</dbReference>
<evidence type="ECO:0000256" key="3">
    <source>
        <dbReference type="SAM" id="SignalP"/>
    </source>
</evidence>
<dbReference type="PANTHER" id="PTHR10587">
    <property type="entry name" value="GLYCOSYL TRANSFERASE-RELATED"/>
    <property type="match status" value="1"/>
</dbReference>
<reference evidence="6" key="1">
    <citation type="submission" date="2017-01" db="EMBL/GenBank/DDBJ databases">
        <authorList>
            <person name="Varghese N."/>
            <person name="Submissions S."/>
        </authorList>
    </citation>
    <scope>NUCLEOTIDE SEQUENCE [LARGE SCALE GENOMIC DNA]</scope>
    <source>
        <strain evidence="6">UM1</strain>
    </source>
</reference>
<feature type="signal peptide" evidence="3">
    <location>
        <begin position="1"/>
        <end position="18"/>
    </location>
</feature>
<evidence type="ECO:0000256" key="2">
    <source>
        <dbReference type="ARBA" id="ARBA00022801"/>
    </source>
</evidence>